<dbReference type="Proteomes" id="UP000266673">
    <property type="component" value="Unassembled WGS sequence"/>
</dbReference>
<accession>A0A397VA29</accession>
<organism evidence="1 2">
    <name type="scientific">Gigaspora rosea</name>
    <dbReference type="NCBI Taxonomy" id="44941"/>
    <lineage>
        <taxon>Eukaryota</taxon>
        <taxon>Fungi</taxon>
        <taxon>Fungi incertae sedis</taxon>
        <taxon>Mucoromycota</taxon>
        <taxon>Glomeromycotina</taxon>
        <taxon>Glomeromycetes</taxon>
        <taxon>Diversisporales</taxon>
        <taxon>Gigasporaceae</taxon>
        <taxon>Gigaspora</taxon>
    </lineage>
</organism>
<dbReference type="OrthoDB" id="2447334at2759"/>
<name>A0A397VA29_9GLOM</name>
<evidence type="ECO:0000313" key="1">
    <source>
        <dbReference type="EMBL" id="RIB16136.1"/>
    </source>
</evidence>
<evidence type="ECO:0000313" key="2">
    <source>
        <dbReference type="Proteomes" id="UP000266673"/>
    </source>
</evidence>
<proteinExistence type="predicted"/>
<keyword evidence="2" id="KW-1185">Reference proteome</keyword>
<gene>
    <name evidence="1" type="ORF">C2G38_2190825</name>
</gene>
<comment type="caution">
    <text evidence="1">The sequence shown here is derived from an EMBL/GenBank/DDBJ whole genome shotgun (WGS) entry which is preliminary data.</text>
</comment>
<sequence length="306" mass="35814">MRSDKLKISINKKILIKSKEIEEYYPFIIMSKAQQDFFDSLRLAPGRIDPESILQIATKSWERSFKKRYLSKAPVRRSTTDNDEVENDYDFSNFELAYRALDPSKMWVLVEQIFSTNPKQVSKIDKNIVNLLKKYNVDNLPTLQKVNVFPMERRRQFYFNFKTRGVVRNEHLAYLVDPAFHKMETDLIMQQVPFDAIEAGRNGEVTKGTKLLADSLKMSKMLKYMINVLATECNMKEDVLRKLQIAGILQEANMMQQTLNLINESKKVDFEHFLNNYYKNDGFQTPPQNIVFLASSTHITPEKKWG</sequence>
<dbReference type="AlphaFoldDB" id="A0A397VA29"/>
<reference evidence="1 2" key="1">
    <citation type="submission" date="2018-06" db="EMBL/GenBank/DDBJ databases">
        <title>Comparative genomics reveals the genomic features of Rhizophagus irregularis, R. cerebriforme, R. diaphanum and Gigaspora rosea, and their symbiotic lifestyle signature.</title>
        <authorList>
            <person name="Morin E."/>
            <person name="San Clemente H."/>
            <person name="Chen E.C.H."/>
            <person name="De La Providencia I."/>
            <person name="Hainaut M."/>
            <person name="Kuo A."/>
            <person name="Kohler A."/>
            <person name="Murat C."/>
            <person name="Tang N."/>
            <person name="Roy S."/>
            <person name="Loubradou J."/>
            <person name="Henrissat B."/>
            <person name="Grigoriev I.V."/>
            <person name="Corradi N."/>
            <person name="Roux C."/>
            <person name="Martin F.M."/>
        </authorList>
    </citation>
    <scope>NUCLEOTIDE SEQUENCE [LARGE SCALE GENOMIC DNA]</scope>
    <source>
        <strain evidence="1 2">DAOM 194757</strain>
    </source>
</reference>
<protein>
    <submittedName>
        <fullName evidence="1">Uncharacterized protein</fullName>
    </submittedName>
</protein>
<dbReference type="EMBL" id="QKWP01000699">
    <property type="protein sequence ID" value="RIB16136.1"/>
    <property type="molecule type" value="Genomic_DNA"/>
</dbReference>